<dbReference type="SUPFAM" id="SSF54826">
    <property type="entry name" value="Enolase N-terminal domain-like"/>
    <property type="match status" value="1"/>
</dbReference>
<dbReference type="InterPro" id="IPR034593">
    <property type="entry name" value="DgoD-like"/>
</dbReference>
<reference evidence="5 6" key="1">
    <citation type="submission" date="2023-10" db="EMBL/GenBank/DDBJ databases">
        <title>Development of a sustainable strategy for remediation of hydrocarbon-contaminated territories based on the waste exchange concept.</title>
        <authorList>
            <person name="Krivoruchko A."/>
        </authorList>
    </citation>
    <scope>NUCLEOTIDE SEQUENCE [LARGE SCALE GENOMIC DNA]</scope>
    <source>
        <strain evidence="5 6">IEGM 60</strain>
    </source>
</reference>
<organism evidence="5 6">
    <name type="scientific">Rhodococcus jostii</name>
    <dbReference type="NCBI Taxonomy" id="132919"/>
    <lineage>
        <taxon>Bacteria</taxon>
        <taxon>Bacillati</taxon>
        <taxon>Actinomycetota</taxon>
        <taxon>Actinomycetes</taxon>
        <taxon>Mycobacteriales</taxon>
        <taxon>Nocardiaceae</taxon>
        <taxon>Rhodococcus</taxon>
    </lineage>
</organism>
<dbReference type="SMART" id="SM00922">
    <property type="entry name" value="MR_MLE"/>
    <property type="match status" value="1"/>
</dbReference>
<dbReference type="Pfam" id="PF02746">
    <property type="entry name" value="MR_MLE_N"/>
    <property type="match status" value="1"/>
</dbReference>
<dbReference type="Gene3D" id="3.30.390.10">
    <property type="entry name" value="Enolase-like, N-terminal domain"/>
    <property type="match status" value="1"/>
</dbReference>
<evidence type="ECO:0000256" key="3">
    <source>
        <dbReference type="ARBA" id="ARBA00011973"/>
    </source>
</evidence>
<proteinExistence type="predicted"/>
<evidence type="ECO:0000313" key="5">
    <source>
        <dbReference type="EMBL" id="MDV6286584.1"/>
    </source>
</evidence>
<dbReference type="PANTHER" id="PTHR48080:SF4">
    <property type="entry name" value="GLUCARATE DEHYDRATASE"/>
    <property type="match status" value="1"/>
</dbReference>
<dbReference type="Pfam" id="PF13378">
    <property type="entry name" value="MR_MLE_C"/>
    <property type="match status" value="1"/>
</dbReference>
<comment type="pathway">
    <text evidence="2">Carbohydrate acid metabolism; D-glucarate degradation; 2,5-dioxopentanoate from D-glucarate: step 1/2.</text>
</comment>
<keyword evidence="6" id="KW-1185">Reference proteome</keyword>
<dbReference type="InterPro" id="IPR013342">
    <property type="entry name" value="Mandelate_racemase_C"/>
</dbReference>
<evidence type="ECO:0000259" key="4">
    <source>
        <dbReference type="SMART" id="SM00922"/>
    </source>
</evidence>
<dbReference type="InterPro" id="IPR013341">
    <property type="entry name" value="Mandelate_racemase_N_dom"/>
</dbReference>
<evidence type="ECO:0000256" key="1">
    <source>
        <dbReference type="ARBA" id="ARBA00001426"/>
    </source>
</evidence>
<dbReference type="SUPFAM" id="SSF51604">
    <property type="entry name" value="Enolase C-terminal domain-like"/>
    <property type="match status" value="1"/>
</dbReference>
<feature type="domain" description="Mandelate racemase/muconate lactonizing enzyme C-terminal" evidence="4">
    <location>
        <begin position="147"/>
        <end position="245"/>
    </location>
</feature>
<evidence type="ECO:0000256" key="2">
    <source>
        <dbReference type="ARBA" id="ARBA00005183"/>
    </source>
</evidence>
<dbReference type="RefSeq" id="WP_317571582.1">
    <property type="nucleotide sequence ID" value="NZ_JAWLKA010000041.1"/>
</dbReference>
<comment type="catalytic activity">
    <reaction evidence="1">
        <text>D-glucarate = 5-dehydro-4-deoxy-D-glucarate + H2O</text>
        <dbReference type="Rhea" id="RHEA:14573"/>
        <dbReference type="ChEBI" id="CHEBI:15377"/>
        <dbReference type="ChEBI" id="CHEBI:30612"/>
        <dbReference type="ChEBI" id="CHEBI:42819"/>
        <dbReference type="EC" id="4.2.1.40"/>
    </reaction>
</comment>
<dbReference type="Proteomes" id="UP001185737">
    <property type="component" value="Unassembled WGS sequence"/>
</dbReference>
<dbReference type="InterPro" id="IPR029065">
    <property type="entry name" value="Enolase_C-like"/>
</dbReference>
<dbReference type="InterPro" id="IPR036849">
    <property type="entry name" value="Enolase-like_C_sf"/>
</dbReference>
<sequence length="375" mass="40313">MSVPTDRPAVVEAQAWLCPLPMPQTLVLGAISYTTRDYVVLRLTSEDGFTGYAVGYTRGTPLLEALQTICRHLTGLPGHPTVVSRALHKQLAPGWGSFARAGSLVDIALWDIEAQRQGTPLATVLGGNSTDVPLMAVAGYFSDTRSVDEVVDETRRFVDEGYTTLKLILHGHDRAVDLDLYDRVRAAHPETIAVAVDFHGAFDSPLQAVEHCAGLRERDVRFVEDPFPSAQWRQVAEFAQRSGLPVASGEDLPGPSGYEDLLAGGVSYLRVDVTASGGYTAGTAAVTAAEHWSAHIAPHVWPHFHAPLAAASTSVAVLEVIPDYVGAEPLWALLTEKAPIVDGHWKTPTEPGLALPLDLDAVAHYASAQWHTEIA</sequence>
<dbReference type="InterPro" id="IPR029017">
    <property type="entry name" value="Enolase-like_N"/>
</dbReference>
<dbReference type="SFLD" id="SFLDS00001">
    <property type="entry name" value="Enolase"/>
    <property type="match status" value="1"/>
</dbReference>
<name>A0ABU4CSP7_RHOJO</name>
<gene>
    <name evidence="5" type="ORF">R3Q59_39580</name>
</gene>
<protein>
    <recommendedName>
        <fullName evidence="3">glucarate dehydratase</fullName>
        <ecNumber evidence="3">4.2.1.40</ecNumber>
    </recommendedName>
</protein>
<dbReference type="PANTHER" id="PTHR48080">
    <property type="entry name" value="D-GALACTONATE DEHYDRATASE-RELATED"/>
    <property type="match status" value="1"/>
</dbReference>
<comment type="caution">
    <text evidence="5">The sequence shown here is derived from an EMBL/GenBank/DDBJ whole genome shotgun (WGS) entry which is preliminary data.</text>
</comment>
<dbReference type="EMBL" id="JAWLKA010000041">
    <property type="protein sequence ID" value="MDV6286584.1"/>
    <property type="molecule type" value="Genomic_DNA"/>
</dbReference>
<dbReference type="Gene3D" id="3.20.20.120">
    <property type="entry name" value="Enolase-like C-terminal domain"/>
    <property type="match status" value="1"/>
</dbReference>
<evidence type="ECO:0000313" key="6">
    <source>
        <dbReference type="Proteomes" id="UP001185737"/>
    </source>
</evidence>
<dbReference type="EC" id="4.2.1.40" evidence="3"/>
<accession>A0ABU4CSP7</accession>